<dbReference type="AlphaFoldDB" id="A0A1Z5K8I7"/>
<feature type="transmembrane region" description="Helical" evidence="2">
    <location>
        <begin position="157"/>
        <end position="174"/>
    </location>
</feature>
<dbReference type="GO" id="GO:0016020">
    <property type="term" value="C:membrane"/>
    <property type="evidence" value="ECO:0007669"/>
    <property type="project" value="InterPro"/>
</dbReference>
<dbReference type="OrthoDB" id="41353at2759"/>
<keyword evidence="2" id="KW-0812">Transmembrane</keyword>
<evidence type="ECO:0000256" key="2">
    <source>
        <dbReference type="SAM" id="Phobius"/>
    </source>
</evidence>
<comment type="caution">
    <text evidence="3">The sequence shown here is derived from an EMBL/GenBank/DDBJ whole genome shotgun (WGS) entry which is preliminary data.</text>
</comment>
<dbReference type="Proteomes" id="UP000198406">
    <property type="component" value="Unassembled WGS sequence"/>
</dbReference>
<evidence type="ECO:0000313" key="4">
    <source>
        <dbReference type="Proteomes" id="UP000198406"/>
    </source>
</evidence>
<dbReference type="InterPro" id="IPR002528">
    <property type="entry name" value="MATE_fam"/>
</dbReference>
<feature type="transmembrane region" description="Helical" evidence="2">
    <location>
        <begin position="76"/>
        <end position="95"/>
    </location>
</feature>
<keyword evidence="2" id="KW-1133">Transmembrane helix</keyword>
<feature type="transmembrane region" description="Helical" evidence="2">
    <location>
        <begin position="383"/>
        <end position="403"/>
    </location>
</feature>
<dbReference type="GO" id="GO:0042910">
    <property type="term" value="F:xenobiotic transmembrane transporter activity"/>
    <property type="evidence" value="ECO:0007669"/>
    <property type="project" value="InterPro"/>
</dbReference>
<gene>
    <name evidence="3" type="ORF">FisN_14Hh210</name>
</gene>
<evidence type="ECO:0000313" key="3">
    <source>
        <dbReference type="EMBL" id="GAX22580.1"/>
    </source>
</evidence>
<feature type="transmembrane region" description="Helical" evidence="2">
    <location>
        <begin position="263"/>
        <end position="283"/>
    </location>
</feature>
<feature type="transmembrane region" description="Helical" evidence="2">
    <location>
        <begin position="116"/>
        <end position="137"/>
    </location>
</feature>
<feature type="transmembrane region" description="Helical" evidence="2">
    <location>
        <begin position="215"/>
        <end position="239"/>
    </location>
</feature>
<feature type="transmembrane region" description="Helical" evidence="2">
    <location>
        <begin position="39"/>
        <end position="64"/>
    </location>
</feature>
<accession>A0A1Z5K8I7</accession>
<reference evidence="3 4" key="1">
    <citation type="journal article" date="2015" name="Plant Cell">
        <title>Oil accumulation by the oleaginous diatom Fistulifera solaris as revealed by the genome and transcriptome.</title>
        <authorList>
            <person name="Tanaka T."/>
            <person name="Maeda Y."/>
            <person name="Veluchamy A."/>
            <person name="Tanaka M."/>
            <person name="Abida H."/>
            <person name="Marechal E."/>
            <person name="Bowler C."/>
            <person name="Muto M."/>
            <person name="Sunaga Y."/>
            <person name="Tanaka M."/>
            <person name="Yoshino T."/>
            <person name="Taniguchi T."/>
            <person name="Fukuda Y."/>
            <person name="Nemoto M."/>
            <person name="Matsumoto M."/>
            <person name="Wong P.S."/>
            <person name="Aburatani S."/>
            <person name="Fujibuchi W."/>
        </authorList>
    </citation>
    <scope>NUCLEOTIDE SEQUENCE [LARGE SCALE GENOMIC DNA]</scope>
    <source>
        <strain evidence="3 4">JPCC DA0580</strain>
    </source>
</reference>
<proteinExistence type="inferred from homology"/>
<comment type="similarity">
    <text evidence="1">Belongs to the multi antimicrobial extrusion (MATE) (TC 2.A.66.1) family.</text>
</comment>
<name>A0A1Z5K8I7_FISSO</name>
<sequence>MTTNKASEVTPLVKRRRDEVFNEEEHISRQLALEETKNLIQLAVPTVGIQIGAVVPPLLLTSFIGRTYGSVRLDGFLLASLTGNLFTLALLQGLFSASDTLSPQAFGANNEREVGLLAMRGFLGSMMVMIPINAVLVTDMGPILEHVGIDPEVSHDAWQWYRIYILSLPFYALFQVTWKFLSAQSVMFPCVVAVGVSSLLVLPVALVMWTHFCGYLGTAWALVTYQVTEPMLLLLYIWWKQPHRPETWPGLACWRDALEERRFWSYIALGAGGILASSEWIYWESLTLMIGTIGVEALSIHAIPSYVIMVIFMFPLGLGIALSIRMGHTLPHSVSRTRELAFGCWCINAVLSGVVAVVLHMTRHRLYRIFTNDPIIQQGADEVWPHVCIFQFGLCIFAINMGLTTGLGMQWTLGLVTIFFLWILGLPSAYYFAIIRGGGLLAAWRCVWPPYLAINFVLMLAVWCKDWEEIAIQIRAREELTEISPLTRSKQRQEGKIVQHYGAAYER</sequence>
<dbReference type="InParanoid" id="A0A1Z5K8I7"/>
<feature type="transmembrane region" description="Helical" evidence="2">
    <location>
        <begin position="186"/>
        <end position="209"/>
    </location>
</feature>
<feature type="transmembrane region" description="Helical" evidence="2">
    <location>
        <begin position="303"/>
        <end position="322"/>
    </location>
</feature>
<keyword evidence="4" id="KW-1185">Reference proteome</keyword>
<feature type="transmembrane region" description="Helical" evidence="2">
    <location>
        <begin position="415"/>
        <end position="435"/>
    </location>
</feature>
<organism evidence="3 4">
    <name type="scientific">Fistulifera solaris</name>
    <name type="common">Oleaginous diatom</name>
    <dbReference type="NCBI Taxonomy" id="1519565"/>
    <lineage>
        <taxon>Eukaryota</taxon>
        <taxon>Sar</taxon>
        <taxon>Stramenopiles</taxon>
        <taxon>Ochrophyta</taxon>
        <taxon>Bacillariophyta</taxon>
        <taxon>Bacillariophyceae</taxon>
        <taxon>Bacillariophycidae</taxon>
        <taxon>Naviculales</taxon>
        <taxon>Naviculaceae</taxon>
        <taxon>Fistulifera</taxon>
    </lineage>
</organism>
<feature type="transmembrane region" description="Helical" evidence="2">
    <location>
        <begin position="342"/>
        <end position="363"/>
    </location>
</feature>
<dbReference type="Pfam" id="PF01554">
    <property type="entry name" value="MatE"/>
    <property type="match status" value="2"/>
</dbReference>
<feature type="transmembrane region" description="Helical" evidence="2">
    <location>
        <begin position="447"/>
        <end position="464"/>
    </location>
</feature>
<protein>
    <submittedName>
        <fullName evidence="3">Multidrug resistance protein, MATE family</fullName>
    </submittedName>
</protein>
<dbReference type="EMBL" id="BDSP01000184">
    <property type="protein sequence ID" value="GAX22580.1"/>
    <property type="molecule type" value="Genomic_DNA"/>
</dbReference>
<keyword evidence="2" id="KW-0472">Membrane</keyword>
<evidence type="ECO:0000256" key="1">
    <source>
        <dbReference type="ARBA" id="ARBA00010199"/>
    </source>
</evidence>
<dbReference type="GO" id="GO:0015297">
    <property type="term" value="F:antiporter activity"/>
    <property type="evidence" value="ECO:0007669"/>
    <property type="project" value="InterPro"/>
</dbReference>
<dbReference type="PANTHER" id="PTHR11206">
    <property type="entry name" value="MULTIDRUG RESISTANCE PROTEIN"/>
    <property type="match status" value="1"/>
</dbReference>